<organism evidence="1 2">
    <name type="scientific">Ciona intestinalis</name>
    <name type="common">Transparent sea squirt</name>
    <name type="synonym">Ascidia intestinalis</name>
    <dbReference type="NCBI Taxonomy" id="7719"/>
    <lineage>
        <taxon>Eukaryota</taxon>
        <taxon>Metazoa</taxon>
        <taxon>Chordata</taxon>
        <taxon>Tunicata</taxon>
        <taxon>Ascidiacea</taxon>
        <taxon>Phlebobranchia</taxon>
        <taxon>Cionidae</taxon>
        <taxon>Ciona</taxon>
    </lineage>
</organism>
<keyword evidence="2" id="KW-1185">Reference proteome</keyword>
<dbReference type="Ensembl" id="ENSCINT00000031732.1">
    <property type="protein sequence ID" value="ENSCINP00000032534.1"/>
    <property type="gene ID" value="ENSCING00000022277.1"/>
</dbReference>
<dbReference type="InParanoid" id="H2XSA0"/>
<sequence length="181" mass="19950">MLKQMLESHECEEDIYMSIMTQPPLSEAPIVPPRDTRRSMEEEERVGAGGAGALVGGVGGVGAGTVSIPKIHSLLSPAQQELIQLQQKVKNNELTTNQAVLRFKEWERKHKEQAASFQFQQECLQRVRLSLIKSREEKRSKGVSDVVEISGPIVAGSSTYDLVLRKTNDGDPSEVIYGSTT</sequence>
<reference evidence="1" key="3">
    <citation type="submission" date="2025-09" db="UniProtKB">
        <authorList>
            <consortium name="Ensembl"/>
        </authorList>
    </citation>
    <scope>IDENTIFICATION</scope>
</reference>
<dbReference type="Proteomes" id="UP000008144">
    <property type="component" value="Unassembled WGS sequence"/>
</dbReference>
<name>H2XSA0_CIOIN</name>
<dbReference type="PANTHER" id="PTHR16267:SF11">
    <property type="entry name" value="STUMPS, ISOFORM E"/>
    <property type="match status" value="1"/>
</dbReference>
<protein>
    <submittedName>
        <fullName evidence="1">Uncharacterized protein</fullName>
    </submittedName>
</protein>
<dbReference type="HOGENOM" id="CLU_1492312_0_0_1"/>
<dbReference type="STRING" id="7719.ENSCINP00000032534"/>
<evidence type="ECO:0000313" key="2">
    <source>
        <dbReference type="Proteomes" id="UP000008144"/>
    </source>
</evidence>
<dbReference type="PANTHER" id="PTHR16267">
    <property type="entry name" value="BANK1/PIK3AP1 FAMILY MEMBER"/>
    <property type="match status" value="1"/>
</dbReference>
<evidence type="ECO:0000313" key="1">
    <source>
        <dbReference type="Ensembl" id="ENSCINP00000032534.1"/>
    </source>
</evidence>
<proteinExistence type="predicted"/>
<accession>H2XSA0</accession>
<dbReference type="GeneTree" id="ENSGT00390000008787"/>
<dbReference type="InterPro" id="IPR052446">
    <property type="entry name" value="B-cell_PI3K-Signaling_Adptrs"/>
</dbReference>
<reference evidence="2" key="1">
    <citation type="journal article" date="2002" name="Science">
        <title>The draft genome of Ciona intestinalis: insights into chordate and vertebrate origins.</title>
        <authorList>
            <person name="Dehal P."/>
            <person name="Satou Y."/>
            <person name="Campbell R.K."/>
            <person name="Chapman J."/>
            <person name="Degnan B."/>
            <person name="De Tomaso A."/>
            <person name="Davidson B."/>
            <person name="Di Gregorio A."/>
            <person name="Gelpke M."/>
            <person name="Goodstein D.M."/>
            <person name="Harafuji N."/>
            <person name="Hastings K.E."/>
            <person name="Ho I."/>
            <person name="Hotta K."/>
            <person name="Huang W."/>
            <person name="Kawashima T."/>
            <person name="Lemaire P."/>
            <person name="Martinez D."/>
            <person name="Meinertzhagen I.A."/>
            <person name="Necula S."/>
            <person name="Nonaka M."/>
            <person name="Putnam N."/>
            <person name="Rash S."/>
            <person name="Saiga H."/>
            <person name="Satake M."/>
            <person name="Terry A."/>
            <person name="Yamada L."/>
            <person name="Wang H.G."/>
            <person name="Awazu S."/>
            <person name="Azumi K."/>
            <person name="Boore J."/>
            <person name="Branno M."/>
            <person name="Chin-Bow S."/>
            <person name="DeSantis R."/>
            <person name="Doyle S."/>
            <person name="Francino P."/>
            <person name="Keys D.N."/>
            <person name="Haga S."/>
            <person name="Hayashi H."/>
            <person name="Hino K."/>
            <person name="Imai K.S."/>
            <person name="Inaba K."/>
            <person name="Kano S."/>
            <person name="Kobayashi K."/>
            <person name="Kobayashi M."/>
            <person name="Lee B.I."/>
            <person name="Makabe K.W."/>
            <person name="Manohar C."/>
            <person name="Matassi G."/>
            <person name="Medina M."/>
            <person name="Mochizuki Y."/>
            <person name="Mount S."/>
            <person name="Morishita T."/>
            <person name="Miura S."/>
            <person name="Nakayama A."/>
            <person name="Nishizaka S."/>
            <person name="Nomoto H."/>
            <person name="Ohta F."/>
            <person name="Oishi K."/>
            <person name="Rigoutsos I."/>
            <person name="Sano M."/>
            <person name="Sasaki A."/>
            <person name="Sasakura Y."/>
            <person name="Shoguchi E."/>
            <person name="Shin-i T."/>
            <person name="Spagnuolo A."/>
            <person name="Stainier D."/>
            <person name="Suzuki M.M."/>
            <person name="Tassy O."/>
            <person name="Takatori N."/>
            <person name="Tokuoka M."/>
            <person name="Yagi K."/>
            <person name="Yoshizaki F."/>
            <person name="Wada S."/>
            <person name="Zhang C."/>
            <person name="Hyatt P.D."/>
            <person name="Larimer F."/>
            <person name="Detter C."/>
            <person name="Doggett N."/>
            <person name="Glavina T."/>
            <person name="Hawkins T."/>
            <person name="Richardson P."/>
            <person name="Lucas S."/>
            <person name="Kohara Y."/>
            <person name="Levine M."/>
            <person name="Satoh N."/>
            <person name="Rokhsar D.S."/>
        </authorList>
    </citation>
    <scope>NUCLEOTIDE SEQUENCE [LARGE SCALE GENOMIC DNA]</scope>
</reference>
<reference evidence="1" key="2">
    <citation type="submission" date="2025-08" db="UniProtKB">
        <authorList>
            <consortium name="Ensembl"/>
        </authorList>
    </citation>
    <scope>IDENTIFICATION</scope>
</reference>
<dbReference type="AlphaFoldDB" id="H2XSA0"/>